<feature type="compositionally biased region" description="Low complexity" evidence="8">
    <location>
        <begin position="12"/>
        <end position="48"/>
    </location>
</feature>
<keyword evidence="10" id="KW-1185">Reference proteome</keyword>
<dbReference type="PANTHER" id="PTHR21320:SF3">
    <property type="entry name" value="CYTOCHROME C OXIDASE ASSEMBLY PROTEIN COX11, MITOCHONDRIAL-RELATED"/>
    <property type="match status" value="1"/>
</dbReference>
<feature type="region of interest" description="Disordered" evidence="8">
    <location>
        <begin position="1"/>
        <end position="199"/>
    </location>
</feature>
<organism evidence="9 10">
    <name type="scientific">Mycteria americana</name>
    <name type="common">Wood stork</name>
    <dbReference type="NCBI Taxonomy" id="33587"/>
    <lineage>
        <taxon>Eukaryota</taxon>
        <taxon>Metazoa</taxon>
        <taxon>Chordata</taxon>
        <taxon>Craniata</taxon>
        <taxon>Vertebrata</taxon>
        <taxon>Euteleostomi</taxon>
        <taxon>Archelosauria</taxon>
        <taxon>Archosauria</taxon>
        <taxon>Dinosauria</taxon>
        <taxon>Saurischia</taxon>
        <taxon>Theropoda</taxon>
        <taxon>Coelurosauria</taxon>
        <taxon>Aves</taxon>
        <taxon>Neognathae</taxon>
        <taxon>Neoaves</taxon>
        <taxon>Aequornithes</taxon>
        <taxon>Ciconiiformes</taxon>
        <taxon>Ciconiidae</taxon>
        <taxon>Mycteria</taxon>
    </lineage>
</organism>
<evidence type="ECO:0000256" key="2">
    <source>
        <dbReference type="ARBA" id="ARBA00004243"/>
    </source>
</evidence>
<protein>
    <recommendedName>
        <fullName evidence="7">Cytochrome c oxidase assembly protein COX11, mitochondrial</fullName>
    </recommendedName>
</protein>
<evidence type="ECO:0000256" key="7">
    <source>
        <dbReference type="ARBA" id="ARBA00068998"/>
    </source>
</evidence>
<sequence length="473" mass="51336">MPFWQTLRWPQCRPAPARPGTPRTKPTRCTAARGPATATSPAASPGEPEGAKTRRPSGLRQLPRYAIPPKRSRWGGRDNRRGLAGSPRASEGRATGDPSMAALPPLSGPPRSPAPAAQAPPPPREGGARRLPLTPPNGRRGAGEGRGGEARRAEPSRASPRSSQRRGRRRSARQSDGSAASPRRRVSREELRPAPAAARGMGLCGRGWARCGGLRLPGGPGPLWAPALGRALARPCRIGGWAPPRPEGKARYGLWAAAGGRVPAPRGARGLRSSNPFTRGQEEEWRRRNRSALAYIAAAAVGMVGMSYAAVPLYRLYCQATGQGGTTGAGHSSEQIESMKPVRDRVIRVTFNADVHSSIQWNFKPQQSEIYVVPGETALAFYKAKNPTDKPIIGISTYNVIPFEAGQYFNKIQCFCFEEQRLNPQEEVDMPVFFYIDPEFVEDPKMAKVDLITLSYTFFEAKEGLKLPLPGYQ</sequence>
<dbReference type="HAMAP" id="MF_00155">
    <property type="entry name" value="CtaG"/>
    <property type="match status" value="1"/>
</dbReference>
<feature type="compositionally biased region" description="Basic residues" evidence="8">
    <location>
        <begin position="163"/>
        <end position="172"/>
    </location>
</feature>
<evidence type="ECO:0000313" key="10">
    <source>
        <dbReference type="Proteomes" id="UP001333110"/>
    </source>
</evidence>
<dbReference type="NCBIfam" id="NF003465">
    <property type="entry name" value="PRK05089.1"/>
    <property type="match status" value="1"/>
</dbReference>
<keyword evidence="5" id="KW-0472">Membrane</keyword>
<keyword evidence="4" id="KW-1133">Transmembrane helix</keyword>
<comment type="function">
    <text evidence="1">Exerts its effect at some terminal stage of cytochrome c oxidase synthesis, probably by being involved in the insertion of the copper B into subunit I.</text>
</comment>
<dbReference type="AlphaFoldDB" id="A0AAN7RWW9"/>
<feature type="compositionally biased region" description="Basic and acidic residues" evidence="8">
    <location>
        <begin position="141"/>
        <end position="155"/>
    </location>
</feature>
<feature type="compositionally biased region" description="Pro residues" evidence="8">
    <location>
        <begin position="106"/>
        <end position="124"/>
    </location>
</feature>
<reference evidence="9 10" key="1">
    <citation type="journal article" date="2023" name="J. Hered.">
        <title>Chromosome-level genome of the wood stork (Mycteria americana) provides insight into avian chromosome evolution.</title>
        <authorList>
            <person name="Flamio R. Jr."/>
            <person name="Ramstad K.M."/>
        </authorList>
    </citation>
    <scope>NUCLEOTIDE SEQUENCE [LARGE SCALE GENOMIC DNA]</scope>
    <source>
        <strain evidence="9">JAX WOST 10</strain>
    </source>
</reference>
<dbReference type="InterPro" id="IPR023471">
    <property type="entry name" value="CtaG/Cox11_dom_sf"/>
</dbReference>
<dbReference type="EMBL" id="JAUNZN010000016">
    <property type="protein sequence ID" value="KAK4811786.1"/>
    <property type="molecule type" value="Genomic_DNA"/>
</dbReference>
<keyword evidence="3" id="KW-0812">Transmembrane</keyword>
<evidence type="ECO:0000256" key="3">
    <source>
        <dbReference type="ARBA" id="ARBA00022692"/>
    </source>
</evidence>
<comment type="caution">
    <text evidence="9">The sequence shown here is derived from an EMBL/GenBank/DDBJ whole genome shotgun (WGS) entry which is preliminary data.</text>
</comment>
<dbReference type="Proteomes" id="UP001333110">
    <property type="component" value="Unassembled WGS sequence"/>
</dbReference>
<dbReference type="SUPFAM" id="SSF110111">
    <property type="entry name" value="Ctag/Cox11"/>
    <property type="match status" value="1"/>
</dbReference>
<dbReference type="Gene3D" id="2.60.370.10">
    <property type="entry name" value="Ctag/Cox11"/>
    <property type="match status" value="1"/>
</dbReference>
<comment type="subcellular location">
    <subcellularLocation>
        <location evidence="2">Mitochondrion inner membrane</location>
        <topology evidence="2">Single-pass membrane protein</topology>
        <orientation evidence="2">Intermembrane side</orientation>
    </subcellularLocation>
</comment>
<comment type="subunit">
    <text evidence="6">Interacts with CNNM4/ACDP4. Interacts with RANBP2.</text>
</comment>
<dbReference type="GO" id="GO:0005743">
    <property type="term" value="C:mitochondrial inner membrane"/>
    <property type="evidence" value="ECO:0007669"/>
    <property type="project" value="UniProtKB-SubCell"/>
</dbReference>
<dbReference type="FunFam" id="2.60.370.10:FF:000001">
    <property type="entry name" value="COX11 cytochrome c oxidase assembly homolog"/>
    <property type="match status" value="1"/>
</dbReference>
<evidence type="ECO:0000256" key="5">
    <source>
        <dbReference type="ARBA" id="ARBA00023136"/>
    </source>
</evidence>
<evidence type="ECO:0000313" key="9">
    <source>
        <dbReference type="EMBL" id="KAK4811786.1"/>
    </source>
</evidence>
<name>A0AAN7RWW9_MYCAM</name>
<dbReference type="GO" id="GO:0005507">
    <property type="term" value="F:copper ion binding"/>
    <property type="evidence" value="ECO:0007669"/>
    <property type="project" value="InterPro"/>
</dbReference>
<evidence type="ECO:0000256" key="4">
    <source>
        <dbReference type="ARBA" id="ARBA00022989"/>
    </source>
</evidence>
<dbReference type="InterPro" id="IPR007533">
    <property type="entry name" value="Cyt_c_oxidase_assmbl_CtaG"/>
</dbReference>
<dbReference type="Pfam" id="PF04442">
    <property type="entry name" value="CtaG_Cox11"/>
    <property type="match status" value="1"/>
</dbReference>
<gene>
    <name evidence="9" type="ORF">QYF61_005443</name>
</gene>
<accession>A0AAN7RWW9</accession>
<dbReference type="PANTHER" id="PTHR21320">
    <property type="entry name" value="CYTOCHROME C OXIDASE ASSEMBLY PROTEIN COX11-RELATED"/>
    <property type="match status" value="1"/>
</dbReference>
<evidence type="ECO:0000256" key="8">
    <source>
        <dbReference type="SAM" id="MobiDB-lite"/>
    </source>
</evidence>
<evidence type="ECO:0000256" key="6">
    <source>
        <dbReference type="ARBA" id="ARBA00063165"/>
    </source>
</evidence>
<proteinExistence type="inferred from homology"/>
<evidence type="ECO:0000256" key="1">
    <source>
        <dbReference type="ARBA" id="ARBA00004007"/>
    </source>
</evidence>